<dbReference type="EC" id="3.2.1.33" evidence="6"/>
<feature type="region of interest" description="Disordered" evidence="17">
    <location>
        <begin position="1"/>
        <end position="33"/>
    </location>
</feature>
<dbReference type="Proteomes" id="UP000724874">
    <property type="component" value="Unassembled WGS sequence"/>
</dbReference>
<comment type="caution">
    <text evidence="22">The sequence shown here is derived from an EMBL/GenBank/DDBJ whole genome shotgun (WGS) entry which is preliminary data.</text>
</comment>
<keyword evidence="13" id="KW-0511">Multifunctional enzyme</keyword>
<dbReference type="EC" id="2.4.1.25" evidence="5"/>
<comment type="function">
    <text evidence="3">Multifunctional enzyme acting as 1,4-alpha-D-glucan:1,4-alpha-D-glucan 4-alpha-D-glycosyltransferase and amylo-1,6-glucosidase in glycogen degradation.</text>
</comment>
<dbReference type="InterPro" id="IPR029436">
    <property type="entry name" value="AGL_euk_N"/>
</dbReference>
<dbReference type="GO" id="GO:0004135">
    <property type="term" value="F:amylo-alpha-1,6-glucosidase activity"/>
    <property type="evidence" value="ECO:0007669"/>
    <property type="project" value="UniProtKB-EC"/>
</dbReference>
<dbReference type="InterPro" id="IPR032788">
    <property type="entry name" value="AGL_central"/>
</dbReference>
<feature type="domain" description="Glycogen debranching enzyme glucanotransferase" evidence="20">
    <location>
        <begin position="181"/>
        <end position="611"/>
    </location>
</feature>
<dbReference type="Pfam" id="PF14701">
    <property type="entry name" value="hDGE_amylase"/>
    <property type="match status" value="1"/>
</dbReference>
<evidence type="ECO:0000259" key="19">
    <source>
        <dbReference type="Pfam" id="PF14699"/>
    </source>
</evidence>
<feature type="domain" description="Eukaryotic glycogen debranching enzyme N-terminal" evidence="19">
    <location>
        <begin position="69"/>
        <end position="156"/>
    </location>
</feature>
<comment type="similarity">
    <text evidence="15">Belongs to the glycogen debranching enzyme family.</text>
</comment>
<dbReference type="SUPFAM" id="SSF51445">
    <property type="entry name" value="(Trans)glycosidases"/>
    <property type="match status" value="1"/>
</dbReference>
<dbReference type="EMBL" id="JADNYJ010000009">
    <property type="protein sequence ID" value="KAF8909416.1"/>
    <property type="molecule type" value="Genomic_DNA"/>
</dbReference>
<proteinExistence type="inferred from homology"/>
<evidence type="ECO:0000256" key="4">
    <source>
        <dbReference type="ARBA" id="ARBA00004496"/>
    </source>
</evidence>
<dbReference type="Gene3D" id="1.50.10.10">
    <property type="match status" value="1"/>
</dbReference>
<dbReference type="GO" id="GO:0005737">
    <property type="term" value="C:cytoplasm"/>
    <property type="evidence" value="ECO:0007669"/>
    <property type="project" value="UniProtKB-SubCell"/>
</dbReference>
<evidence type="ECO:0000256" key="1">
    <source>
        <dbReference type="ARBA" id="ARBA00000439"/>
    </source>
</evidence>
<dbReference type="GO" id="GO:0005978">
    <property type="term" value="P:glycogen biosynthetic process"/>
    <property type="evidence" value="ECO:0007669"/>
    <property type="project" value="UniProtKB-KW"/>
</dbReference>
<dbReference type="CDD" id="cd11327">
    <property type="entry name" value="AmyAc_Glg_debranch_2"/>
    <property type="match status" value="1"/>
</dbReference>
<evidence type="ECO:0000256" key="3">
    <source>
        <dbReference type="ARBA" id="ARBA00003530"/>
    </source>
</evidence>
<keyword evidence="10" id="KW-0808">Transferase</keyword>
<dbReference type="InterPro" id="IPR032792">
    <property type="entry name" value="AGL_glucanoTrfase"/>
</dbReference>
<dbReference type="InterPro" id="IPR032790">
    <property type="entry name" value="GDE_C"/>
</dbReference>
<dbReference type="PANTHER" id="PTHR10569:SF2">
    <property type="entry name" value="GLYCOGEN DEBRANCHING ENZYME"/>
    <property type="match status" value="1"/>
</dbReference>
<evidence type="ECO:0000313" key="22">
    <source>
        <dbReference type="EMBL" id="KAF8909416.1"/>
    </source>
</evidence>
<dbReference type="Pfam" id="PF14702">
    <property type="entry name" value="hGDE_central"/>
    <property type="match status" value="1"/>
</dbReference>
<evidence type="ECO:0000259" key="21">
    <source>
        <dbReference type="Pfam" id="PF14702"/>
    </source>
</evidence>
<feature type="domain" description="Glycogen debranching enzyme central" evidence="21">
    <location>
        <begin position="768"/>
        <end position="1009"/>
    </location>
</feature>
<comment type="subcellular location">
    <subcellularLocation>
        <location evidence="4">Cytoplasm</location>
    </subcellularLocation>
</comment>
<dbReference type="FunFam" id="1.50.10.10:FF:000039">
    <property type="entry name" value="Glycogen debranching enzyme Gdb1, putative"/>
    <property type="match status" value="1"/>
</dbReference>
<keyword evidence="8" id="KW-0963">Cytoplasm</keyword>
<feature type="domain" description="Glycogen debranching enzyme C-terminal" evidence="18">
    <location>
        <begin position="1098"/>
        <end position="1556"/>
    </location>
</feature>
<gene>
    <name evidence="22" type="ORF">CPB84DRAFT_1519822</name>
</gene>
<dbReference type="Pfam" id="PF14699">
    <property type="entry name" value="hGDE_N"/>
    <property type="match status" value="1"/>
</dbReference>
<dbReference type="GO" id="GO:0005980">
    <property type="term" value="P:glycogen catabolic process"/>
    <property type="evidence" value="ECO:0007669"/>
    <property type="project" value="InterPro"/>
</dbReference>
<evidence type="ECO:0000259" key="18">
    <source>
        <dbReference type="Pfam" id="PF06202"/>
    </source>
</evidence>
<comment type="catalytic activity">
    <reaction evidence="1">
        <text>Transfers a segment of a (1-&gt;4)-alpha-D-glucan to a new position in an acceptor, which may be glucose or a (1-&gt;4)-alpha-D-glucan.</text>
        <dbReference type="EC" id="2.4.1.25"/>
    </reaction>
</comment>
<dbReference type="PANTHER" id="PTHR10569">
    <property type="entry name" value="GLYCOGEN DEBRANCHING ENZYME"/>
    <property type="match status" value="1"/>
</dbReference>
<evidence type="ECO:0000256" key="14">
    <source>
        <dbReference type="ARBA" id="ARBA00023295"/>
    </source>
</evidence>
<evidence type="ECO:0000256" key="8">
    <source>
        <dbReference type="ARBA" id="ARBA00022490"/>
    </source>
</evidence>
<keyword evidence="12" id="KW-0320">Glycogen biosynthesis</keyword>
<dbReference type="GO" id="GO:0004134">
    <property type="term" value="F:4-alpha-glucanotransferase activity"/>
    <property type="evidence" value="ECO:0007669"/>
    <property type="project" value="UniProtKB-EC"/>
</dbReference>
<evidence type="ECO:0000256" key="17">
    <source>
        <dbReference type="SAM" id="MobiDB-lite"/>
    </source>
</evidence>
<comment type="catalytic activity">
    <reaction evidence="2">
        <text>Hydrolysis of (1-&gt;6)-alpha-D-glucosidic branch linkages in glycogen phosphorylase limit dextrin.</text>
        <dbReference type="EC" id="3.2.1.33"/>
    </reaction>
</comment>
<keyword evidence="9" id="KW-0328">Glycosyltransferase</keyword>
<dbReference type="InterPro" id="IPR017853">
    <property type="entry name" value="GH"/>
</dbReference>
<keyword evidence="23" id="KW-1185">Reference proteome</keyword>
<reference evidence="22" key="1">
    <citation type="submission" date="2020-11" db="EMBL/GenBank/DDBJ databases">
        <authorList>
            <consortium name="DOE Joint Genome Institute"/>
            <person name="Ahrendt S."/>
            <person name="Riley R."/>
            <person name="Andreopoulos W."/>
            <person name="LaButti K."/>
            <person name="Pangilinan J."/>
            <person name="Ruiz-duenas F.J."/>
            <person name="Barrasa J.M."/>
            <person name="Sanchez-Garcia M."/>
            <person name="Camarero S."/>
            <person name="Miyauchi S."/>
            <person name="Serrano A."/>
            <person name="Linde D."/>
            <person name="Babiker R."/>
            <person name="Drula E."/>
            <person name="Ayuso-Fernandez I."/>
            <person name="Pacheco R."/>
            <person name="Padilla G."/>
            <person name="Ferreira P."/>
            <person name="Barriuso J."/>
            <person name="Kellner H."/>
            <person name="Castanera R."/>
            <person name="Alfaro M."/>
            <person name="Ramirez L."/>
            <person name="Pisabarro A.G."/>
            <person name="Kuo A."/>
            <person name="Tritt A."/>
            <person name="Lipzen A."/>
            <person name="He G."/>
            <person name="Yan M."/>
            <person name="Ng V."/>
            <person name="Cullen D."/>
            <person name="Martin F."/>
            <person name="Rosso M.-N."/>
            <person name="Henrissat B."/>
            <person name="Hibbett D."/>
            <person name="Martinez A.T."/>
            <person name="Grigoriev I.V."/>
        </authorList>
    </citation>
    <scope>NUCLEOTIDE SEQUENCE</scope>
    <source>
        <strain evidence="22">AH 44721</strain>
    </source>
</reference>
<evidence type="ECO:0000256" key="9">
    <source>
        <dbReference type="ARBA" id="ARBA00022676"/>
    </source>
</evidence>
<evidence type="ECO:0000256" key="10">
    <source>
        <dbReference type="ARBA" id="ARBA00022679"/>
    </source>
</evidence>
<keyword evidence="14" id="KW-0326">Glycosidase</keyword>
<protein>
    <recommendedName>
        <fullName evidence="7">Glycogen debranching enzyme</fullName>
        <ecNumber evidence="5">2.4.1.25</ecNumber>
        <ecNumber evidence="6">3.2.1.33</ecNumber>
    </recommendedName>
    <alternativeName>
        <fullName evidence="16">Glycogen debrancher</fullName>
    </alternativeName>
</protein>
<evidence type="ECO:0000313" key="23">
    <source>
        <dbReference type="Proteomes" id="UP000724874"/>
    </source>
</evidence>
<evidence type="ECO:0000259" key="20">
    <source>
        <dbReference type="Pfam" id="PF14701"/>
    </source>
</evidence>
<evidence type="ECO:0000256" key="12">
    <source>
        <dbReference type="ARBA" id="ARBA00023056"/>
    </source>
</evidence>
<evidence type="ECO:0000256" key="2">
    <source>
        <dbReference type="ARBA" id="ARBA00000927"/>
    </source>
</evidence>
<evidence type="ECO:0000256" key="13">
    <source>
        <dbReference type="ARBA" id="ARBA00023268"/>
    </source>
</evidence>
<accession>A0A9P5TTE8</accession>
<dbReference type="InterPro" id="IPR008928">
    <property type="entry name" value="6-hairpin_glycosidase_sf"/>
</dbReference>
<keyword evidence="11 22" id="KW-0378">Hydrolase</keyword>
<evidence type="ECO:0000256" key="15">
    <source>
        <dbReference type="ARBA" id="ARBA00025780"/>
    </source>
</evidence>
<sequence>MTSSFFPRPSLMSAEPKTPADEGISFFQSIPRPSDPPIHVYELKLDPDGGPTQSLSYTRLPPAYTPYILRVSIQAGTPAAKKGLFKTNFPLDGGAFARDRFAERKLPQQFSKPIQIDLPISHAGAFMYWIEYEDNHGERVKGRPGYFNVDPILRIKARSPILDDSFHVLPVGAAIQPEVVNLPLNGLAILTVVSKWMGPIDQWKKHFAEAQERGYTMLHYTPLQERGESDSPYSIRNQFRYDPGLFGTALSDKAGKKKIEQILKVACDEYGLLSLTDVVLNHTSNDSPWLLEHPEAGFSPSNTPHLTPAFELDSAIISFSTSLAERGLPTDISSENDLNAVINAFSKVVRDLDLWQYYVLNRDREKDSVKVVLSMGKVDPWKGSDIVGKNVTELAGIFRSEKGVPGLGKLASRFGVKVEASVAAGFIQAAFTELKDPEAQADAWATVVDVLNVSLYKEWEEDTNAAIDNIRNRVKYTRLDPHGPKLGEISKENPLVELYFTRLTPTTNADPLVYSLANNGWIWNADPLQNFALLPSKAYLRREVIVWGDCVKLRYGSRPTDNPWLWEHMTTYVRSLANTFDGFRIDNCHSTPLEVGKHMLDAARVICPDLYVCAELFTGNEDMDLVFVRELGINSLIRESGNGWDPKELSRLLYRHGLGKPICSMDDACMVSKEDIPSPTGKGPVRTAIVTPLNGSSPHALLYDLTHDNESFLDKRSAEDALSTGSLVAFSYCAIGSVKGFDDLYPKLLNLVQEKRRYELTGLGNSSGIAKVKRVLNALHLEMVLDGYEEGHVHEENDYIVLHRVQPLTRKGYLLVVHTAFSKGSKTRGHIEPIMLRRTRARFILGASLDVLSYDTPTDSQFLKGLPSRLNEMPPVVVPQGLDHEGPYSEIIVPETFPPGSIMVFETQLQQHDPSLDSFCASGAQEAFSKVDLVDLNVILHRSDVEERDATGGVFGNYDVPGLGKLVYCGLEGWMHPLRHIMRYNDLGHPLCGHLREGTWALDYVHERLVHQVDTLPNLAEPAKWIKERFDRVKATVPNYMRPKYFALVVSEAYKAACRSALEQCSDFISSGDEFTQSLALCSVQMYGLVKSASLDPSKPTPSLAAGLPHFTTGWARCWGRDVFISLSGLFLTTGNYEGAKQHILAFASTLKHGLIPNLLDSLRSPRYNSRDSPWWMLQNIQDYARTAPDGIGILSEVVKRRFPEDDTWVPWDDPRAYASSSTLAEIIQEILQRHADGIHFREYNAGPNLDMQMRNEGFNIDIYVDWETGLIFGGNRHNCGTWMDKMGESTKAGTKGVPGSPREGAPVEITGLLKSTLRWLSELSAKGIFPFKGVQTEVNGKKHLVTYQEWSSLIQESFEKCYYIPLDNSSDGQYNIKSNLVNRRGIYKDVYGSGTDHEWADYQFRCNFPIAMTVAPELFDEKHALSALQLADKVLRGPLGMKTLDPADLQYRPNYDNSNDSDDPTVAKGLNYHNGPEWGWPLGYFLRAYFHFDTRAGRGKEDEKQTLHCLLEMLLECRRHIASDAWRGLPELTNENGSFCWDSCKTQAWSASTLLDFLASSRSD</sequence>
<dbReference type="InterPro" id="IPR010401">
    <property type="entry name" value="AGL/Gdb1"/>
</dbReference>
<name>A0A9P5TTE8_GYMJU</name>
<evidence type="ECO:0000256" key="6">
    <source>
        <dbReference type="ARBA" id="ARBA00012778"/>
    </source>
</evidence>
<dbReference type="Gene3D" id="3.20.20.80">
    <property type="entry name" value="Glycosidases"/>
    <property type="match status" value="2"/>
</dbReference>
<evidence type="ECO:0000256" key="11">
    <source>
        <dbReference type="ARBA" id="ARBA00022801"/>
    </source>
</evidence>
<evidence type="ECO:0000256" key="16">
    <source>
        <dbReference type="ARBA" id="ARBA00031477"/>
    </source>
</evidence>
<dbReference type="OrthoDB" id="10248904at2759"/>
<dbReference type="SUPFAM" id="SSF48208">
    <property type="entry name" value="Six-hairpin glycosidases"/>
    <property type="match status" value="1"/>
</dbReference>
<dbReference type="InterPro" id="IPR012341">
    <property type="entry name" value="6hp_glycosidase-like_sf"/>
</dbReference>
<evidence type="ECO:0000256" key="5">
    <source>
        <dbReference type="ARBA" id="ARBA00012560"/>
    </source>
</evidence>
<evidence type="ECO:0000256" key="7">
    <source>
        <dbReference type="ARBA" id="ARBA00020723"/>
    </source>
</evidence>
<dbReference type="Pfam" id="PF06202">
    <property type="entry name" value="GDE_C"/>
    <property type="match status" value="1"/>
</dbReference>
<organism evidence="22 23">
    <name type="scientific">Gymnopilus junonius</name>
    <name type="common">Spectacular rustgill mushroom</name>
    <name type="synonym">Gymnopilus spectabilis subsp. junonius</name>
    <dbReference type="NCBI Taxonomy" id="109634"/>
    <lineage>
        <taxon>Eukaryota</taxon>
        <taxon>Fungi</taxon>
        <taxon>Dikarya</taxon>
        <taxon>Basidiomycota</taxon>
        <taxon>Agaricomycotina</taxon>
        <taxon>Agaricomycetes</taxon>
        <taxon>Agaricomycetidae</taxon>
        <taxon>Agaricales</taxon>
        <taxon>Agaricineae</taxon>
        <taxon>Hymenogastraceae</taxon>
        <taxon>Gymnopilus</taxon>
    </lineage>
</organism>